<dbReference type="PANTHER" id="PTHR48459">
    <property type="entry name" value="CUE DOMAIN-CONTAINING PROTEIN"/>
    <property type="match status" value="1"/>
</dbReference>
<dbReference type="Proteomes" id="UP001206925">
    <property type="component" value="Unassembled WGS sequence"/>
</dbReference>
<keyword evidence="2" id="KW-1185">Reference proteome</keyword>
<name>A0AAD5GFJ0_AMBAR</name>
<dbReference type="PANTHER" id="PTHR48459:SF1">
    <property type="entry name" value="CUE DOMAIN-CONTAINING PROTEIN"/>
    <property type="match status" value="1"/>
</dbReference>
<dbReference type="EMBL" id="JAMZMK010008614">
    <property type="protein sequence ID" value="KAI7739509.1"/>
    <property type="molecule type" value="Genomic_DNA"/>
</dbReference>
<evidence type="ECO:0000313" key="1">
    <source>
        <dbReference type="EMBL" id="KAI7739509.1"/>
    </source>
</evidence>
<dbReference type="AlphaFoldDB" id="A0AAD5GFJ0"/>
<organism evidence="1 2">
    <name type="scientific">Ambrosia artemisiifolia</name>
    <name type="common">Common ragweed</name>
    <dbReference type="NCBI Taxonomy" id="4212"/>
    <lineage>
        <taxon>Eukaryota</taxon>
        <taxon>Viridiplantae</taxon>
        <taxon>Streptophyta</taxon>
        <taxon>Embryophyta</taxon>
        <taxon>Tracheophyta</taxon>
        <taxon>Spermatophyta</taxon>
        <taxon>Magnoliopsida</taxon>
        <taxon>eudicotyledons</taxon>
        <taxon>Gunneridae</taxon>
        <taxon>Pentapetalae</taxon>
        <taxon>asterids</taxon>
        <taxon>campanulids</taxon>
        <taxon>Asterales</taxon>
        <taxon>Asteraceae</taxon>
        <taxon>Asteroideae</taxon>
        <taxon>Heliantheae alliance</taxon>
        <taxon>Heliantheae</taxon>
        <taxon>Ambrosia</taxon>
    </lineage>
</organism>
<protein>
    <submittedName>
        <fullName evidence="1">Uncharacterized protein</fullName>
    </submittedName>
</protein>
<comment type="caution">
    <text evidence="1">The sequence shown here is derived from an EMBL/GenBank/DDBJ whole genome shotgun (WGS) entry which is preliminary data.</text>
</comment>
<gene>
    <name evidence="1" type="ORF">M8C21_009556</name>
</gene>
<sequence length="302" mass="34126">MANHEDDCTFFDNIASAIELLDISIEDALNNKRILDTRLDRAVSLKREVELKEKAAEEAKEDAAKSGLYILAKVEALKQAQQPLKETNDMVHAREVYEQKVVLAKKLKELQLRMSGVSNEGRRSLVVSDEMHKVLKRRLTKASKEKDLADNHKLENRKMALEALAFEESQMLKLVSQSNRLKQEAVKNSKLQECFKERESVINILQGEVSDKHQDINLFIERLDQPILKRVLSSNQTSVDLDQVGSRNGSFEVKSAPMVKDITEVGDSPSTVKHAVKTWKIKEKTVSSAQRKIASAGEIHRG</sequence>
<accession>A0AAD5GFJ0</accession>
<evidence type="ECO:0000313" key="2">
    <source>
        <dbReference type="Proteomes" id="UP001206925"/>
    </source>
</evidence>
<reference evidence="1" key="1">
    <citation type="submission" date="2022-06" db="EMBL/GenBank/DDBJ databases">
        <title>Uncovering the hologenomic basis of an extraordinary plant invasion.</title>
        <authorList>
            <person name="Bieker V.C."/>
            <person name="Martin M.D."/>
            <person name="Gilbert T."/>
            <person name="Hodgins K."/>
            <person name="Battlay P."/>
            <person name="Petersen B."/>
            <person name="Wilson J."/>
        </authorList>
    </citation>
    <scope>NUCLEOTIDE SEQUENCE</scope>
    <source>
        <strain evidence="1">AA19_3_7</strain>
        <tissue evidence="1">Leaf</tissue>
    </source>
</reference>
<proteinExistence type="predicted"/>